<feature type="domain" description="Rhodopsin" evidence="7">
    <location>
        <begin position="3"/>
        <end position="109"/>
    </location>
</feature>
<dbReference type="RefSeq" id="XP_066635048.1">
    <property type="nucleotide sequence ID" value="XM_066774929.1"/>
</dbReference>
<dbReference type="PANTHER" id="PTHR33048:SF47">
    <property type="entry name" value="INTEGRAL MEMBRANE PROTEIN-RELATED"/>
    <property type="match status" value="1"/>
</dbReference>
<feature type="transmembrane region" description="Helical" evidence="6">
    <location>
        <begin position="152"/>
        <end position="174"/>
    </location>
</feature>
<organism evidence="8 9">
    <name type="scientific">Diplodia seriata</name>
    <dbReference type="NCBI Taxonomy" id="420778"/>
    <lineage>
        <taxon>Eukaryota</taxon>
        <taxon>Fungi</taxon>
        <taxon>Dikarya</taxon>
        <taxon>Ascomycota</taxon>
        <taxon>Pezizomycotina</taxon>
        <taxon>Dothideomycetes</taxon>
        <taxon>Dothideomycetes incertae sedis</taxon>
        <taxon>Botryosphaeriales</taxon>
        <taxon>Botryosphaeriaceae</taxon>
        <taxon>Diplodia</taxon>
    </lineage>
</organism>
<evidence type="ECO:0000256" key="4">
    <source>
        <dbReference type="ARBA" id="ARBA00023136"/>
    </source>
</evidence>
<feature type="transmembrane region" description="Helical" evidence="6">
    <location>
        <begin position="12"/>
        <end position="31"/>
    </location>
</feature>
<comment type="similarity">
    <text evidence="5">Belongs to the SAT4 family.</text>
</comment>
<dbReference type="InterPro" id="IPR049326">
    <property type="entry name" value="Rhodopsin_dom_fungi"/>
</dbReference>
<comment type="subcellular location">
    <subcellularLocation>
        <location evidence="1">Membrane</location>
        <topology evidence="1">Multi-pass membrane protein</topology>
    </subcellularLocation>
</comment>
<keyword evidence="4 6" id="KW-0472">Membrane</keyword>
<feature type="transmembrane region" description="Helical" evidence="6">
    <location>
        <begin position="90"/>
        <end position="110"/>
    </location>
</feature>
<feature type="domain" description="Rhodopsin" evidence="7">
    <location>
        <begin position="112"/>
        <end position="266"/>
    </location>
</feature>
<protein>
    <recommendedName>
        <fullName evidence="7">Rhodopsin domain-containing protein</fullName>
    </recommendedName>
</protein>
<keyword evidence="2 6" id="KW-0812">Transmembrane</keyword>
<keyword evidence="3 6" id="KW-1133">Transmembrane helix</keyword>
<evidence type="ECO:0000256" key="3">
    <source>
        <dbReference type="ARBA" id="ARBA00022989"/>
    </source>
</evidence>
<dbReference type="GeneID" id="92007539"/>
<dbReference type="Proteomes" id="UP001430584">
    <property type="component" value="Unassembled WGS sequence"/>
</dbReference>
<feature type="transmembrane region" description="Helical" evidence="6">
    <location>
        <begin position="62"/>
        <end position="84"/>
    </location>
</feature>
<evidence type="ECO:0000313" key="9">
    <source>
        <dbReference type="Proteomes" id="UP001430584"/>
    </source>
</evidence>
<evidence type="ECO:0000259" key="7">
    <source>
        <dbReference type="Pfam" id="PF20684"/>
    </source>
</evidence>
<evidence type="ECO:0000256" key="1">
    <source>
        <dbReference type="ARBA" id="ARBA00004141"/>
    </source>
</evidence>
<accession>A0ABR3CN04</accession>
<dbReference type="PANTHER" id="PTHR33048">
    <property type="entry name" value="PTH11-LIKE INTEGRAL MEMBRANE PROTEIN (AFU_ORTHOLOGUE AFUA_5G11245)"/>
    <property type="match status" value="1"/>
</dbReference>
<dbReference type="EMBL" id="JAJVCZ030000003">
    <property type="protein sequence ID" value="KAL0262019.1"/>
    <property type="molecule type" value="Genomic_DNA"/>
</dbReference>
<dbReference type="InterPro" id="IPR052337">
    <property type="entry name" value="SAT4-like"/>
</dbReference>
<keyword evidence="9" id="KW-1185">Reference proteome</keyword>
<evidence type="ECO:0000313" key="8">
    <source>
        <dbReference type="EMBL" id="KAL0262019.1"/>
    </source>
</evidence>
<evidence type="ECO:0000256" key="2">
    <source>
        <dbReference type="ARBA" id="ARBA00022692"/>
    </source>
</evidence>
<sequence length="330" mass="36913">MAKKPLSWDDWLAFVAAVNTVGVFIGTMLWLRFGLGRHSAAVMQDDPKDVSRFFQTILANEIMYTTALACARLSLVAFFYRIFGVSSMRYFLHGFVFVIISWAIATVRVLSLKMCFTLLIAFRQYVPSIRTCWPIASFWDGTNQNCIDIFKFYVGVAIGGIVTDFGLMVLPIPYIWRLNVPRYQKVLVVCTLVFGGFACFVTIIRLVKITQLDLSDPTWGTVDLMIWTGLEVYWYVPIPPLIQSVMLNVSSAVICCCLPTLRPLVKVAGRCFGITTWSSTPADSHSNGLWTGSRGPAIQLNTPASHSAEEILGIRDLELAKYDNADSIRS</sequence>
<dbReference type="Pfam" id="PF20684">
    <property type="entry name" value="Fung_rhodopsin"/>
    <property type="match status" value="2"/>
</dbReference>
<reference evidence="8 9" key="1">
    <citation type="submission" date="2024-02" db="EMBL/GenBank/DDBJ databases">
        <title>De novo assembly and annotation of 12 fungi associated with fruit tree decline syndrome in Ontario, Canada.</title>
        <authorList>
            <person name="Sulman M."/>
            <person name="Ellouze W."/>
            <person name="Ilyukhin E."/>
        </authorList>
    </citation>
    <scope>NUCLEOTIDE SEQUENCE [LARGE SCALE GENOMIC DNA]</scope>
    <source>
        <strain evidence="8 9">FDS-637</strain>
    </source>
</reference>
<evidence type="ECO:0000256" key="5">
    <source>
        <dbReference type="ARBA" id="ARBA00038359"/>
    </source>
</evidence>
<feature type="transmembrane region" description="Helical" evidence="6">
    <location>
        <begin position="186"/>
        <end position="207"/>
    </location>
</feature>
<comment type="caution">
    <text evidence="8">The sequence shown here is derived from an EMBL/GenBank/DDBJ whole genome shotgun (WGS) entry which is preliminary data.</text>
</comment>
<gene>
    <name evidence="8" type="ORF">SLS55_003454</name>
</gene>
<evidence type="ECO:0000256" key="6">
    <source>
        <dbReference type="SAM" id="Phobius"/>
    </source>
</evidence>
<name>A0ABR3CN04_9PEZI</name>
<proteinExistence type="inferred from homology"/>